<feature type="domain" description="N-acetyltransferase" evidence="1">
    <location>
        <begin position="121"/>
        <end position="253"/>
    </location>
</feature>
<dbReference type="InterPro" id="IPR040579">
    <property type="entry name" value="Acetyltransf_19"/>
</dbReference>
<accession>A0A385SMZ5</accession>
<dbReference type="KEGG" id="chk:D4L85_14150"/>
<keyword evidence="2" id="KW-0808">Transferase</keyword>
<dbReference type="Gene3D" id="3.40.630.30">
    <property type="match status" value="1"/>
</dbReference>
<name>A0A385SMZ5_9BACT</name>
<organism evidence="2 3">
    <name type="scientific">Chryseolinea soli</name>
    <dbReference type="NCBI Taxonomy" id="2321403"/>
    <lineage>
        <taxon>Bacteria</taxon>
        <taxon>Pseudomonadati</taxon>
        <taxon>Bacteroidota</taxon>
        <taxon>Cytophagia</taxon>
        <taxon>Cytophagales</taxon>
        <taxon>Fulvivirgaceae</taxon>
        <taxon>Chryseolinea</taxon>
    </lineage>
</organism>
<keyword evidence="3" id="KW-1185">Reference proteome</keyword>
<dbReference type="InterPro" id="IPR016181">
    <property type="entry name" value="Acyl_CoA_acyltransferase"/>
</dbReference>
<dbReference type="GO" id="GO:0016747">
    <property type="term" value="F:acyltransferase activity, transferring groups other than amino-acyl groups"/>
    <property type="evidence" value="ECO:0007669"/>
    <property type="project" value="InterPro"/>
</dbReference>
<dbReference type="EMBL" id="CP032382">
    <property type="protein sequence ID" value="AYB31637.1"/>
    <property type="molecule type" value="Genomic_DNA"/>
</dbReference>
<dbReference type="Gene3D" id="3.40.630.80">
    <property type="match status" value="1"/>
</dbReference>
<dbReference type="Proteomes" id="UP000266183">
    <property type="component" value="Chromosome"/>
</dbReference>
<dbReference type="OrthoDB" id="652614at2"/>
<dbReference type="PROSITE" id="PS51186">
    <property type="entry name" value="GNAT"/>
    <property type="match status" value="1"/>
</dbReference>
<proteinExistence type="predicted"/>
<dbReference type="AlphaFoldDB" id="A0A385SMZ5"/>
<dbReference type="InterPro" id="IPR000182">
    <property type="entry name" value="GNAT_dom"/>
</dbReference>
<reference evidence="3" key="1">
    <citation type="submission" date="2018-09" db="EMBL/GenBank/DDBJ databases">
        <title>Chryseolinea sp. KIS68-18 isolated from soil.</title>
        <authorList>
            <person name="Weon H.-Y."/>
            <person name="Kwon S.-W."/>
            <person name="Lee S.A."/>
        </authorList>
    </citation>
    <scope>NUCLEOTIDE SEQUENCE [LARGE SCALE GENOMIC DNA]</scope>
    <source>
        <strain evidence="3">KIS68-18</strain>
    </source>
</reference>
<dbReference type="SUPFAM" id="SSF55729">
    <property type="entry name" value="Acyl-CoA N-acyltransferases (Nat)"/>
    <property type="match status" value="1"/>
</dbReference>
<evidence type="ECO:0000313" key="3">
    <source>
        <dbReference type="Proteomes" id="UP000266183"/>
    </source>
</evidence>
<gene>
    <name evidence="2" type="ORF">D4L85_14150</name>
</gene>
<dbReference type="CDD" id="cd04301">
    <property type="entry name" value="NAT_SF"/>
    <property type="match status" value="1"/>
</dbReference>
<evidence type="ECO:0000313" key="2">
    <source>
        <dbReference type="EMBL" id="AYB31637.1"/>
    </source>
</evidence>
<dbReference type="RefSeq" id="WP_119754907.1">
    <property type="nucleotide sequence ID" value="NZ_CP032382.1"/>
</dbReference>
<dbReference type="Pfam" id="PF00583">
    <property type="entry name" value="Acetyltransf_1"/>
    <property type="match status" value="1"/>
</dbReference>
<protein>
    <submittedName>
        <fullName evidence="2">GNAT family N-acetyltransferase</fullName>
    </submittedName>
</protein>
<dbReference type="Pfam" id="PF18015">
    <property type="entry name" value="Acetyltransf_19"/>
    <property type="match status" value="1"/>
</dbReference>
<sequence>MHLEATRCELRDIQIFRTLFLTESNTQIRYNARHERGWSDSYLLFVDNAPIGYGSVTGQELSDRDTIFEFYIVPPYRNLAQQLFRKLWAASGVKFIECQTNDSLLHSLALEFSKSVSSSVILFSDHTVTHLYIPALTFRQKTEADLLFKHQVEPEGSHVIEWKGEVIATGGFLLHYNVPFCDLYMEVREDARKKGVGSYLIQELKKECYRAGRIPAARCNIENHPSRATLLKAGMKVSGFMVLGTLENANGSF</sequence>
<evidence type="ECO:0000259" key="1">
    <source>
        <dbReference type="PROSITE" id="PS51186"/>
    </source>
</evidence>